<keyword evidence="2" id="KW-1003">Cell membrane</keyword>
<dbReference type="Proteomes" id="UP001274896">
    <property type="component" value="Unassembled WGS sequence"/>
</dbReference>
<keyword evidence="4" id="KW-0391">Immunity</keyword>
<dbReference type="InterPro" id="IPR007110">
    <property type="entry name" value="Ig-like_dom"/>
</dbReference>
<organism evidence="10 11">
    <name type="scientific">Hemibagrus guttatus</name>
    <dbReference type="NCBI Taxonomy" id="175788"/>
    <lineage>
        <taxon>Eukaryota</taxon>
        <taxon>Metazoa</taxon>
        <taxon>Chordata</taxon>
        <taxon>Craniata</taxon>
        <taxon>Vertebrata</taxon>
        <taxon>Euteleostomi</taxon>
        <taxon>Actinopterygii</taxon>
        <taxon>Neopterygii</taxon>
        <taxon>Teleostei</taxon>
        <taxon>Ostariophysi</taxon>
        <taxon>Siluriformes</taxon>
        <taxon>Bagridae</taxon>
        <taxon>Hemibagrus</taxon>
    </lineage>
</organism>
<evidence type="ECO:0000256" key="3">
    <source>
        <dbReference type="ARBA" id="ARBA00022729"/>
    </source>
</evidence>
<dbReference type="InterPro" id="IPR003599">
    <property type="entry name" value="Ig_sub"/>
</dbReference>
<keyword evidence="3" id="KW-0732">Signal</keyword>
<dbReference type="GO" id="GO:0005886">
    <property type="term" value="C:plasma membrane"/>
    <property type="evidence" value="ECO:0007669"/>
    <property type="project" value="UniProtKB-SubCell"/>
</dbReference>
<dbReference type="PROSITE" id="PS50835">
    <property type="entry name" value="IG_LIKE"/>
    <property type="match status" value="1"/>
</dbReference>
<keyword evidence="6" id="KW-1015">Disulfide bond</keyword>
<comment type="caution">
    <text evidence="10">The sequence shown here is derived from an EMBL/GenBank/DDBJ whole genome shotgun (WGS) entry which is preliminary data.</text>
</comment>
<evidence type="ECO:0000259" key="9">
    <source>
        <dbReference type="PROSITE" id="PS50835"/>
    </source>
</evidence>
<keyword evidence="7" id="KW-0325">Glycoprotein</keyword>
<dbReference type="Pfam" id="PF07686">
    <property type="entry name" value="V-set"/>
    <property type="match status" value="1"/>
</dbReference>
<keyword evidence="11" id="KW-1185">Reference proteome</keyword>
<dbReference type="InterPro" id="IPR013783">
    <property type="entry name" value="Ig-like_fold"/>
</dbReference>
<keyword evidence="8" id="KW-0812">Transmembrane</keyword>
<evidence type="ECO:0000256" key="6">
    <source>
        <dbReference type="ARBA" id="ARBA00023157"/>
    </source>
</evidence>
<dbReference type="PANTHER" id="PTHR19433:SF111">
    <property type="entry name" value="T CELL RECEPTOR ALPHA VARIABLE 4"/>
    <property type="match status" value="1"/>
</dbReference>
<evidence type="ECO:0000256" key="8">
    <source>
        <dbReference type="SAM" id="Phobius"/>
    </source>
</evidence>
<gene>
    <name evidence="10" type="ORF">QTP70_035278</name>
</gene>
<dbReference type="Gene3D" id="2.60.40.10">
    <property type="entry name" value="Immunoglobulins"/>
    <property type="match status" value="1"/>
</dbReference>
<accession>A0AAE0Q744</accession>
<dbReference type="InterPro" id="IPR036179">
    <property type="entry name" value="Ig-like_dom_sf"/>
</dbReference>
<dbReference type="AlphaFoldDB" id="A0AAE0Q744"/>
<evidence type="ECO:0000256" key="7">
    <source>
        <dbReference type="ARBA" id="ARBA00023180"/>
    </source>
</evidence>
<dbReference type="PANTHER" id="PTHR19433">
    <property type="entry name" value="T-CELL RECEPTOR ALPHA CHAIN V REGION-RELATED"/>
    <property type="match status" value="1"/>
</dbReference>
<evidence type="ECO:0000256" key="5">
    <source>
        <dbReference type="ARBA" id="ARBA00023136"/>
    </source>
</evidence>
<dbReference type="InterPro" id="IPR052051">
    <property type="entry name" value="TCR_complex_component"/>
</dbReference>
<comment type="subcellular location">
    <subcellularLocation>
        <location evidence="1">Cell membrane</location>
    </subcellularLocation>
</comment>
<evidence type="ECO:0000313" key="11">
    <source>
        <dbReference type="Proteomes" id="UP001274896"/>
    </source>
</evidence>
<name>A0AAE0Q744_9TELE</name>
<reference evidence="10" key="1">
    <citation type="submission" date="2023-06" db="EMBL/GenBank/DDBJ databases">
        <title>Male Hemibagrus guttatus genome.</title>
        <authorList>
            <person name="Bian C."/>
        </authorList>
    </citation>
    <scope>NUCLEOTIDE SEQUENCE</scope>
    <source>
        <strain evidence="10">Male_cb2023</strain>
        <tissue evidence="10">Muscle</tissue>
    </source>
</reference>
<keyword evidence="5 8" id="KW-0472">Membrane</keyword>
<evidence type="ECO:0000313" key="10">
    <source>
        <dbReference type="EMBL" id="KAK3514916.1"/>
    </source>
</evidence>
<protein>
    <recommendedName>
        <fullName evidence="9">Ig-like domain-containing protein</fullName>
    </recommendedName>
</protein>
<dbReference type="SUPFAM" id="SSF48726">
    <property type="entry name" value="Immunoglobulin"/>
    <property type="match status" value="1"/>
</dbReference>
<feature type="domain" description="Ig-like" evidence="9">
    <location>
        <begin position="12"/>
        <end position="104"/>
    </location>
</feature>
<proteinExistence type="predicted"/>
<dbReference type="InterPro" id="IPR013106">
    <property type="entry name" value="Ig_V-set"/>
</dbReference>
<keyword evidence="8" id="KW-1133">Transmembrane helix</keyword>
<dbReference type="SMART" id="SM00409">
    <property type="entry name" value="IG"/>
    <property type="match status" value="1"/>
</dbReference>
<evidence type="ECO:0000256" key="1">
    <source>
        <dbReference type="ARBA" id="ARBA00004236"/>
    </source>
</evidence>
<evidence type="ECO:0000256" key="2">
    <source>
        <dbReference type="ARBA" id="ARBA00022475"/>
    </source>
</evidence>
<feature type="transmembrane region" description="Helical" evidence="8">
    <location>
        <begin position="137"/>
        <end position="162"/>
    </location>
</feature>
<dbReference type="GO" id="GO:0009617">
    <property type="term" value="P:response to bacterium"/>
    <property type="evidence" value="ECO:0007669"/>
    <property type="project" value="TreeGrafter"/>
</dbReference>
<dbReference type="CDD" id="cd00099">
    <property type="entry name" value="IgV"/>
    <property type="match status" value="1"/>
</dbReference>
<dbReference type="EMBL" id="JAUCMX010000021">
    <property type="protein sequence ID" value="KAK3514916.1"/>
    <property type="molecule type" value="Genomic_DNA"/>
</dbReference>
<dbReference type="GO" id="GO:0002376">
    <property type="term" value="P:immune system process"/>
    <property type="evidence" value="ECO:0007669"/>
    <property type="project" value="UniProtKB-KW"/>
</dbReference>
<sequence>MITATDSGFLSETLSSLPLEAEAGDNVTIWCQHDLKRPEKIFWFKHTCDSVPLLLGCKRFLTSAPSENCMFFSESERIVMSVHGSKTSLTITAVNVSDTGLYYCSFTERMIFSNSTYLQVKGQKKALCENQDGAKDAVLFMLIVVFGAVIVFLLSVLIFIILKHRKTHRGNDTEAQVSDSDSVNYAALQFSKKKTKRNKRHDVNVYTHVVYSSVGQRNVCT</sequence>
<evidence type="ECO:0000256" key="4">
    <source>
        <dbReference type="ARBA" id="ARBA00022859"/>
    </source>
</evidence>